<evidence type="ECO:0008006" key="4">
    <source>
        <dbReference type="Google" id="ProtNLM"/>
    </source>
</evidence>
<reference evidence="2 3" key="1">
    <citation type="submission" date="2021-06" db="EMBL/GenBank/DDBJ databases">
        <authorList>
            <person name="Palmer J.M."/>
        </authorList>
    </citation>
    <scope>NUCLEOTIDE SEQUENCE [LARGE SCALE GENOMIC DNA]</scope>
    <source>
        <strain evidence="3">if_2019</strain>
        <tissue evidence="2">Muscle</tissue>
    </source>
</reference>
<gene>
    <name evidence="2" type="ORF">ILYODFUR_021717</name>
</gene>
<feature type="region of interest" description="Disordered" evidence="1">
    <location>
        <begin position="103"/>
        <end position="147"/>
    </location>
</feature>
<feature type="compositionally biased region" description="Polar residues" evidence="1">
    <location>
        <begin position="103"/>
        <end position="113"/>
    </location>
</feature>
<evidence type="ECO:0000313" key="3">
    <source>
        <dbReference type="Proteomes" id="UP001482620"/>
    </source>
</evidence>
<evidence type="ECO:0000313" key="2">
    <source>
        <dbReference type="EMBL" id="MEQ2229718.1"/>
    </source>
</evidence>
<name>A0ABV0TDG9_9TELE</name>
<dbReference type="Proteomes" id="UP001482620">
    <property type="component" value="Unassembled WGS sequence"/>
</dbReference>
<organism evidence="2 3">
    <name type="scientific">Ilyodon furcidens</name>
    <name type="common">goldbreast splitfin</name>
    <dbReference type="NCBI Taxonomy" id="33524"/>
    <lineage>
        <taxon>Eukaryota</taxon>
        <taxon>Metazoa</taxon>
        <taxon>Chordata</taxon>
        <taxon>Craniata</taxon>
        <taxon>Vertebrata</taxon>
        <taxon>Euteleostomi</taxon>
        <taxon>Actinopterygii</taxon>
        <taxon>Neopterygii</taxon>
        <taxon>Teleostei</taxon>
        <taxon>Neoteleostei</taxon>
        <taxon>Acanthomorphata</taxon>
        <taxon>Ovalentaria</taxon>
        <taxon>Atherinomorphae</taxon>
        <taxon>Cyprinodontiformes</taxon>
        <taxon>Goodeidae</taxon>
        <taxon>Ilyodon</taxon>
    </lineage>
</organism>
<evidence type="ECO:0000256" key="1">
    <source>
        <dbReference type="SAM" id="MobiDB-lite"/>
    </source>
</evidence>
<proteinExistence type="predicted"/>
<protein>
    <recommendedName>
        <fullName evidence="4">Breast carcinoma-amplified sequence 3</fullName>
    </recommendedName>
</protein>
<comment type="caution">
    <text evidence="2">The sequence shown here is derived from an EMBL/GenBank/DDBJ whole genome shotgun (WGS) entry which is preliminary data.</text>
</comment>
<keyword evidence="3" id="KW-1185">Reference proteome</keyword>
<accession>A0ABV0TDG9</accession>
<sequence>MSTRLHSDFFLSSSIDLFLSQFDGRGVTLLEVCGSWPESFGVPRHHIGSADISDEGLRERLADAMSESPSRDIVGSATGKCPFRNVFCGARGCCRGKTHNPYSEASAPNSAGAGSTPGPSDLCCTSPSSLNPFPVSLLSKNKKNKGY</sequence>
<dbReference type="EMBL" id="JAHRIQ010025512">
    <property type="protein sequence ID" value="MEQ2229718.1"/>
    <property type="molecule type" value="Genomic_DNA"/>
</dbReference>